<evidence type="ECO:0000313" key="1">
    <source>
        <dbReference type="EMBL" id="CAB4166446.1"/>
    </source>
</evidence>
<proteinExistence type="predicted"/>
<reference evidence="1" key="1">
    <citation type="submission" date="2020-04" db="EMBL/GenBank/DDBJ databases">
        <authorList>
            <person name="Chiriac C."/>
            <person name="Salcher M."/>
            <person name="Ghai R."/>
            <person name="Kavagutti S V."/>
        </authorList>
    </citation>
    <scope>NUCLEOTIDE SEQUENCE</scope>
</reference>
<dbReference type="EMBL" id="LR796789">
    <property type="protein sequence ID" value="CAB4166446.1"/>
    <property type="molecule type" value="Genomic_DNA"/>
</dbReference>
<sequence>MAMLPRYERLGVRAAQPAQLDFANIREQANAAQSIGQSLGRMADFAFGFAEKKAEQRAKQTVADLGAVETLSRIQKAGGPTTTFDTVAFQSANRIASAEIQMQSDKDINSLLQDAQKNGMSIADVSAHLADITDGYAATLSTLDPDAAGMLRIRIAEASDQAIQRYGSYVESQAKAARSARVEDAGKLYAANMMQTALIPGITPETLYTMSQNRMNLLIDAGVSPDKAATWAASALKDAVTEHAAFSAMTMPLADLKARAMTPPDKPLPGLDYTDTLSLWSKSSTIYNTRTESLRVDATTLSDQLQAEAKVLGSGGTPDPIRIAALQEKAQALAEFDPSLAGKVANLQADITFVSGVRGMNVDELNSEVTRLSAGVPGVGGPGLDTTDETTMLNFATQTRDAAQKALDLATADALKADKEAAGPIVAQISTAIDVLGQQLDQTNPNPAVVQLAITEITAQIAKVPESQMTPELLAKVTEIKQISKDFADWRGMTSPQQNAFIQKLAQDIPAQTPPGMTAMEALAMNGRRAKLLMGLQASQSDAIAKGDALLFAQTQRIQLVDAQGNAHVVGQPLDFSSPEAVAQSFERRLDDVTKLETRFGASGQNIFLPQEKAQFTAALESGTVGQQLVMLDAIVRGGGPTAERILGEIGADKPIYAHVGGLVADGSMETAQVVLRGLKLEKPTALSGNDPKNTANEYLGGALYSLPKYRDSVIVAADAMYADYAAQNPSAATGFDSEKYNEFIDAAMGNMTVSNEFASPALVPRGLTPTFIDLLSDPDGYPDYGKNFLEVYVSNKADLVDFPIEALPGSDWYPFNLGQENGKTVWTLRSSSNGMSVDWADKNNTRIKLDLNKMVGGSQ</sequence>
<name>A0A6J5P8V5_9CAUD</name>
<gene>
    <name evidence="1" type="ORF">UFOVP847_29</name>
</gene>
<organism evidence="1">
    <name type="scientific">uncultured Caudovirales phage</name>
    <dbReference type="NCBI Taxonomy" id="2100421"/>
    <lineage>
        <taxon>Viruses</taxon>
        <taxon>Duplodnaviria</taxon>
        <taxon>Heunggongvirae</taxon>
        <taxon>Uroviricota</taxon>
        <taxon>Caudoviricetes</taxon>
        <taxon>Peduoviridae</taxon>
        <taxon>Maltschvirus</taxon>
        <taxon>Maltschvirus maltsch</taxon>
    </lineage>
</organism>
<accession>A0A6J5P8V5</accession>
<protein>
    <submittedName>
        <fullName evidence="1">Uncharacterized protein</fullName>
    </submittedName>
</protein>